<dbReference type="AlphaFoldDB" id="A0A8S4N776"/>
<dbReference type="InterPro" id="IPR002153">
    <property type="entry name" value="TRPC_channel"/>
</dbReference>
<protein>
    <recommendedName>
        <fullName evidence="11">Transient receptor ion channel domain-containing protein</fullName>
    </recommendedName>
</protein>
<dbReference type="Pfam" id="PF00520">
    <property type="entry name" value="Ion_trans"/>
    <property type="match status" value="1"/>
</dbReference>
<feature type="transmembrane region" description="Helical" evidence="10">
    <location>
        <begin position="436"/>
        <end position="456"/>
    </location>
</feature>
<dbReference type="InterPro" id="IPR002110">
    <property type="entry name" value="Ankyrin_rpt"/>
</dbReference>
<dbReference type="GO" id="GO:0051480">
    <property type="term" value="P:regulation of cytosolic calcium ion concentration"/>
    <property type="evidence" value="ECO:0007669"/>
    <property type="project" value="TreeGrafter"/>
</dbReference>
<sequence>MKLRKQDKNKNDEVDKGKGENDFWHQFVKSRAESIQSLNAGEQELLYLVTEGDVQGVQGHIEELLYLVTEGDVQGVQGHIESHTTIDINTTDYQGRTPLTIAVQNQHEDMVYNLIQCPNIVLGDSLLHAIKEGNVRIIEVLLNWQDENHRKTKQVDAFDSPEDENATEAFESAEFSANITPLMLAAHCHNYEVIQKLIARGDTIEIPHQVNCDCKDCKRADDEFECFGEFLEVSKLRIDAYKALASPAYICLTSEDPILTAFQLAHEFDKLFIDEPIFRQQYQDLSKQCREFATELLDESRTSEEIYYILTRKEGAEKINIGSKTMQFSRLQMAIDYGMKEFVTHPHCQQVLQTLWTKHLPDLMHKHFCQQLGYFILFVLALPFTTIAYLFCPGLDCLQILKAPINNFLRDICSYLFFCAILLADTVKPFTTQRGLGTKTILEWLVILYVVGFLWAKVKQIYNEGPRVFFREKWNWYDLLMITVFLLTFLFWTISFFEVAKHGGADIPRRYWKWNDPLLIAEGLYSFATVMAFGRILYIFQISQILGPLQLMLDGMMLDIMQAFILFVVIIVTFSCGITKLYTNYEDHVRFDVETGESEQQAPEFTRFYKSLATLFWALFGFAEPGYANVIVGNVYNETMTTKMNYHTFTEMMGLILFGMYQILVVIVVVNMLIAMMSNTLNRIEENVDMEWKFARSKLWMQYFEAQGTLPPPMNLIPSPKSILKLIRFLCCCMACRRKSEKQTVVKCSMKKCCHEEETVPLEESEKTNVKYERLVAILVHRYMNRKENEKDQEDVTPDDIETLHQDLLREMEKINLKISLLFTRSDKNHIVHSPSKKHAHKPGHVTFEKPVYVNEIDQ</sequence>
<comment type="subcellular location">
    <subcellularLocation>
        <location evidence="1">Membrane</location>
        <topology evidence="1">Multi-pass membrane protein</topology>
    </subcellularLocation>
</comment>
<comment type="caution">
    <text evidence="12">The sequence shown here is derived from an EMBL/GenBank/DDBJ whole genome shotgun (WGS) entry which is preliminary data.</text>
</comment>
<dbReference type="PANTHER" id="PTHR10117:SF54">
    <property type="entry name" value="TRANSIENT RECEPTOR POTENTIAL-GAMMA PROTEIN"/>
    <property type="match status" value="1"/>
</dbReference>
<dbReference type="GO" id="GO:0015279">
    <property type="term" value="F:store-operated calcium channel activity"/>
    <property type="evidence" value="ECO:0007669"/>
    <property type="project" value="TreeGrafter"/>
</dbReference>
<evidence type="ECO:0000256" key="9">
    <source>
        <dbReference type="ARBA" id="ARBA00023303"/>
    </source>
</evidence>
<dbReference type="Proteomes" id="UP000749559">
    <property type="component" value="Unassembled WGS sequence"/>
</dbReference>
<keyword evidence="4" id="KW-0677">Repeat</keyword>
<evidence type="ECO:0000256" key="1">
    <source>
        <dbReference type="ARBA" id="ARBA00004141"/>
    </source>
</evidence>
<dbReference type="InterPro" id="IPR013555">
    <property type="entry name" value="TRP_dom"/>
</dbReference>
<evidence type="ECO:0000256" key="2">
    <source>
        <dbReference type="ARBA" id="ARBA00022448"/>
    </source>
</evidence>
<dbReference type="GO" id="GO:0005886">
    <property type="term" value="C:plasma membrane"/>
    <property type="evidence" value="ECO:0007669"/>
    <property type="project" value="TreeGrafter"/>
</dbReference>
<keyword evidence="13" id="KW-1185">Reference proteome</keyword>
<dbReference type="OrthoDB" id="2373987at2759"/>
<evidence type="ECO:0000256" key="5">
    <source>
        <dbReference type="ARBA" id="ARBA00022989"/>
    </source>
</evidence>
<keyword evidence="6" id="KW-0040">ANK repeat</keyword>
<evidence type="ECO:0000256" key="6">
    <source>
        <dbReference type="ARBA" id="ARBA00023043"/>
    </source>
</evidence>
<organism evidence="12 13">
    <name type="scientific">Owenia fusiformis</name>
    <name type="common">Polychaete worm</name>
    <dbReference type="NCBI Taxonomy" id="6347"/>
    <lineage>
        <taxon>Eukaryota</taxon>
        <taxon>Metazoa</taxon>
        <taxon>Spiralia</taxon>
        <taxon>Lophotrochozoa</taxon>
        <taxon>Annelida</taxon>
        <taxon>Polychaeta</taxon>
        <taxon>Sedentaria</taxon>
        <taxon>Canalipalpata</taxon>
        <taxon>Sabellida</taxon>
        <taxon>Oweniida</taxon>
        <taxon>Oweniidae</taxon>
        <taxon>Owenia</taxon>
    </lineage>
</organism>
<evidence type="ECO:0000256" key="8">
    <source>
        <dbReference type="ARBA" id="ARBA00023136"/>
    </source>
</evidence>
<evidence type="ECO:0000256" key="7">
    <source>
        <dbReference type="ARBA" id="ARBA00023065"/>
    </source>
</evidence>
<dbReference type="EMBL" id="CAIIXF020000002">
    <property type="protein sequence ID" value="CAH1777259.1"/>
    <property type="molecule type" value="Genomic_DNA"/>
</dbReference>
<feature type="transmembrane region" description="Helical" evidence="10">
    <location>
        <begin position="612"/>
        <end position="632"/>
    </location>
</feature>
<evidence type="ECO:0000256" key="4">
    <source>
        <dbReference type="ARBA" id="ARBA00022737"/>
    </source>
</evidence>
<dbReference type="Gene3D" id="1.10.287.70">
    <property type="match status" value="1"/>
</dbReference>
<dbReference type="PRINTS" id="PR01097">
    <property type="entry name" value="TRNSRECEPTRP"/>
</dbReference>
<reference evidence="12" key="1">
    <citation type="submission" date="2022-03" db="EMBL/GenBank/DDBJ databases">
        <authorList>
            <person name="Martin C."/>
        </authorList>
    </citation>
    <scope>NUCLEOTIDE SEQUENCE</scope>
</reference>
<keyword evidence="9" id="KW-0407">Ion channel</keyword>
<feature type="transmembrane region" description="Helical" evidence="10">
    <location>
        <begin position="372"/>
        <end position="391"/>
    </location>
</feature>
<keyword evidence="7" id="KW-0406">Ion transport</keyword>
<dbReference type="SMART" id="SM00248">
    <property type="entry name" value="ANK"/>
    <property type="match status" value="2"/>
</dbReference>
<evidence type="ECO:0000256" key="3">
    <source>
        <dbReference type="ARBA" id="ARBA00022692"/>
    </source>
</evidence>
<dbReference type="SMART" id="SM01420">
    <property type="entry name" value="TRP_2"/>
    <property type="match status" value="1"/>
</dbReference>
<feature type="transmembrane region" description="Helical" evidence="10">
    <location>
        <begin position="560"/>
        <end position="582"/>
    </location>
</feature>
<keyword evidence="3 10" id="KW-0812">Transmembrane</keyword>
<proteinExistence type="predicted"/>
<dbReference type="PANTHER" id="PTHR10117">
    <property type="entry name" value="TRANSIENT RECEPTOR POTENTIAL CHANNEL"/>
    <property type="match status" value="1"/>
</dbReference>
<dbReference type="Gene3D" id="1.25.40.20">
    <property type="entry name" value="Ankyrin repeat-containing domain"/>
    <property type="match status" value="1"/>
</dbReference>
<evidence type="ECO:0000256" key="10">
    <source>
        <dbReference type="SAM" id="Phobius"/>
    </source>
</evidence>
<dbReference type="SUPFAM" id="SSF48403">
    <property type="entry name" value="Ankyrin repeat"/>
    <property type="match status" value="1"/>
</dbReference>
<feature type="transmembrane region" description="Helical" evidence="10">
    <location>
        <begin position="652"/>
        <end position="674"/>
    </location>
</feature>
<dbReference type="InterPro" id="IPR005821">
    <property type="entry name" value="Ion_trans_dom"/>
</dbReference>
<dbReference type="Pfam" id="PF08344">
    <property type="entry name" value="TRP_2"/>
    <property type="match status" value="1"/>
</dbReference>
<feature type="transmembrane region" description="Helical" evidence="10">
    <location>
        <begin position="403"/>
        <end position="424"/>
    </location>
</feature>
<evidence type="ECO:0000313" key="13">
    <source>
        <dbReference type="Proteomes" id="UP000749559"/>
    </source>
</evidence>
<feature type="transmembrane region" description="Helical" evidence="10">
    <location>
        <begin position="476"/>
        <end position="497"/>
    </location>
</feature>
<dbReference type="Pfam" id="PF00023">
    <property type="entry name" value="Ank"/>
    <property type="match status" value="2"/>
</dbReference>
<accession>A0A8S4N776</accession>
<evidence type="ECO:0000313" key="12">
    <source>
        <dbReference type="EMBL" id="CAH1777259.1"/>
    </source>
</evidence>
<feature type="domain" description="Transient receptor ion channel" evidence="11">
    <location>
        <begin position="212"/>
        <end position="279"/>
    </location>
</feature>
<keyword evidence="8 10" id="KW-0472">Membrane</keyword>
<dbReference type="GO" id="GO:0070679">
    <property type="term" value="F:inositol 1,4,5 trisphosphate binding"/>
    <property type="evidence" value="ECO:0007669"/>
    <property type="project" value="TreeGrafter"/>
</dbReference>
<feature type="transmembrane region" description="Helical" evidence="10">
    <location>
        <begin position="518"/>
        <end position="540"/>
    </location>
</feature>
<keyword evidence="5 10" id="KW-1133">Transmembrane helix</keyword>
<evidence type="ECO:0000259" key="11">
    <source>
        <dbReference type="SMART" id="SM01420"/>
    </source>
</evidence>
<keyword evidence="2" id="KW-0813">Transport</keyword>
<dbReference type="GO" id="GO:0034703">
    <property type="term" value="C:cation channel complex"/>
    <property type="evidence" value="ECO:0007669"/>
    <property type="project" value="TreeGrafter"/>
</dbReference>
<gene>
    <name evidence="12" type="ORF">OFUS_LOCUS4321</name>
</gene>
<dbReference type="InterPro" id="IPR036770">
    <property type="entry name" value="Ankyrin_rpt-contain_sf"/>
</dbReference>
<name>A0A8S4N776_OWEFU</name>